<feature type="transmembrane region" description="Helical" evidence="9">
    <location>
        <begin position="84"/>
        <end position="107"/>
    </location>
</feature>
<accession>A0AA85A8L2</accession>
<feature type="transmembrane region" description="Helical" evidence="9">
    <location>
        <begin position="707"/>
        <end position="725"/>
    </location>
</feature>
<keyword evidence="2 9" id="KW-0812">Transmembrane</keyword>
<organism evidence="11 12">
    <name type="scientific">Schistosoma margrebowiei</name>
    <dbReference type="NCBI Taxonomy" id="48269"/>
    <lineage>
        <taxon>Eukaryota</taxon>
        <taxon>Metazoa</taxon>
        <taxon>Spiralia</taxon>
        <taxon>Lophotrochozoa</taxon>
        <taxon>Platyhelminthes</taxon>
        <taxon>Trematoda</taxon>
        <taxon>Digenea</taxon>
        <taxon>Strigeidida</taxon>
        <taxon>Schistosomatoidea</taxon>
        <taxon>Schistosomatidae</taxon>
        <taxon>Schistosoma</taxon>
    </lineage>
</organism>
<dbReference type="InterPro" id="IPR013083">
    <property type="entry name" value="Znf_RING/FYVE/PHD"/>
</dbReference>
<feature type="transmembrane region" description="Helical" evidence="9">
    <location>
        <begin position="497"/>
        <end position="518"/>
    </location>
</feature>
<dbReference type="Pfam" id="PF13639">
    <property type="entry name" value="zf-RING_2"/>
    <property type="match status" value="1"/>
</dbReference>
<dbReference type="WBParaSite" id="SMRG1_69640.1">
    <property type="protein sequence ID" value="SMRG1_69640.1"/>
    <property type="gene ID" value="SMRG1_69640"/>
</dbReference>
<dbReference type="SMART" id="SM00184">
    <property type="entry name" value="RING"/>
    <property type="match status" value="1"/>
</dbReference>
<evidence type="ECO:0000256" key="6">
    <source>
        <dbReference type="ARBA" id="ARBA00022989"/>
    </source>
</evidence>
<dbReference type="InterPro" id="IPR025754">
    <property type="entry name" value="TRC8_N_dom"/>
</dbReference>
<keyword evidence="4 8" id="KW-0863">Zinc-finger</keyword>
<feature type="transmembrane region" description="Helical" evidence="9">
    <location>
        <begin position="637"/>
        <end position="658"/>
    </location>
</feature>
<keyword evidence="5" id="KW-0862">Zinc</keyword>
<evidence type="ECO:0000313" key="12">
    <source>
        <dbReference type="WBParaSite" id="SMRG1_69640.1"/>
    </source>
</evidence>
<sequence length="829" mass="94419">MLQSLSRIGDTFARLPFLFFVELVATKRVTFLYDYWKLYSNWITSTCPSCLCPDESHISFIISVAFIICAVTSVVYIKGIFTVVFIVINLFLVCIMFTNYMSLLYTITLPTFPSALSSFSTYFSSSSSPSSSLSLLIRWHCILGCLLLATSLLFMLINSIFRRIPPYKYFIIIVLYISVLFISSLPIIIKSSSVELTRSDSAKSLRMMMITTTTTANDKHSFHTNVVYGLNNFSSTWLFYVYTMVKPNCCVKQSNVNSNWQSLCLPTNIHLFSSNENNIVHDVTIVSEAAYRYDIILLTCSYGLLCIYILLLLYCLSITDIYEIFMSCVDIELELYRLGLVDYITFHWNRLDVPQILMYFWSFKLMSVIILGPVCWEIIPTGDVNVDEISAKLFNSSTLNEYSNLDTANQSTLSILYTRLFVGLFVHGSETWLSVCGAAAFFGALATIFVSILVFLLDPSRTGTARLAVVVAQAPADPHTWNVIDDPALALDQNDVIAMELLASTGWNCAVVFLFLAFQSDMPNLPPVYRASCSMYGIMVLVIACIHPIQALIKSFLLRLGAPGQQTNWSEHVRPLCFCVVLIFAAFNMFTCLPRILTNDKLEYIRNMNHSENASYLAVLSHIGSSEEAILARRLRIFLSGCQLLISLVVTLIEYAIYQYSYRYPNWTGFQPTIFWTKVISSVIDYFISLLSFLTVCWLVFYDSFGVCRLFIICCYFSLVLYPSARRAYIWIKWRLLCTKRMNDLVNPSKIQLERYGDTCPICFAEMTITTAKITRCGHLYHSECLIQWMKHKLTCPICQSDLLSTRVTNKRREVTSARMQETIVGEQN</sequence>
<evidence type="ECO:0000256" key="8">
    <source>
        <dbReference type="PROSITE-ProRule" id="PRU00175"/>
    </source>
</evidence>
<evidence type="ECO:0000256" key="2">
    <source>
        <dbReference type="ARBA" id="ARBA00022692"/>
    </source>
</evidence>
<evidence type="ECO:0000259" key="10">
    <source>
        <dbReference type="PROSITE" id="PS50089"/>
    </source>
</evidence>
<dbReference type="WBParaSite" id="SMRG1_69640.3">
    <property type="protein sequence ID" value="SMRG1_69640.3"/>
    <property type="gene ID" value="SMRG1_69640"/>
</dbReference>
<dbReference type="GO" id="GO:0012505">
    <property type="term" value="C:endomembrane system"/>
    <property type="evidence" value="ECO:0007669"/>
    <property type="project" value="TreeGrafter"/>
</dbReference>
<feature type="domain" description="RING-type" evidence="10">
    <location>
        <begin position="760"/>
        <end position="800"/>
    </location>
</feature>
<feature type="transmembrane region" description="Helical" evidence="9">
    <location>
        <begin position="12"/>
        <end position="36"/>
    </location>
</feature>
<dbReference type="PANTHER" id="PTHR22763">
    <property type="entry name" value="RING ZINC FINGER PROTEIN"/>
    <property type="match status" value="1"/>
</dbReference>
<protein>
    <submittedName>
        <fullName evidence="12 13">RING-type domain-containing protein</fullName>
    </submittedName>
</protein>
<keyword evidence="6 9" id="KW-1133">Transmembrane helix</keyword>
<dbReference type="InterPro" id="IPR001841">
    <property type="entry name" value="Znf_RING"/>
</dbReference>
<feature type="transmembrane region" description="Helical" evidence="9">
    <location>
        <begin position="573"/>
        <end position="597"/>
    </location>
</feature>
<comment type="subcellular location">
    <subcellularLocation>
        <location evidence="1">Membrane</location>
        <topology evidence="1">Multi-pass membrane protein</topology>
    </subcellularLocation>
</comment>
<feature type="transmembrane region" description="Helical" evidence="9">
    <location>
        <begin position="169"/>
        <end position="189"/>
    </location>
</feature>
<feature type="transmembrane region" description="Helical" evidence="9">
    <location>
        <begin position="56"/>
        <end position="77"/>
    </location>
</feature>
<dbReference type="GO" id="GO:0061630">
    <property type="term" value="F:ubiquitin protein ligase activity"/>
    <property type="evidence" value="ECO:0007669"/>
    <property type="project" value="TreeGrafter"/>
</dbReference>
<dbReference type="GO" id="GO:0043161">
    <property type="term" value="P:proteasome-mediated ubiquitin-dependent protein catabolic process"/>
    <property type="evidence" value="ECO:0007669"/>
    <property type="project" value="TreeGrafter"/>
</dbReference>
<keyword evidence="3" id="KW-0479">Metal-binding</keyword>
<evidence type="ECO:0000256" key="3">
    <source>
        <dbReference type="ARBA" id="ARBA00022723"/>
    </source>
</evidence>
<dbReference type="WBParaSite" id="SMRG1_69640.2">
    <property type="protein sequence ID" value="SMRG1_69640.2"/>
    <property type="gene ID" value="SMRG1_69640"/>
</dbReference>
<dbReference type="InterPro" id="IPR050731">
    <property type="entry name" value="HRD1_E3_ubiq-ligases"/>
</dbReference>
<dbReference type="PANTHER" id="PTHR22763:SF190">
    <property type="entry name" value="RING FINGER PROTEIN 24"/>
    <property type="match status" value="1"/>
</dbReference>
<evidence type="ECO:0000256" key="7">
    <source>
        <dbReference type="ARBA" id="ARBA00023136"/>
    </source>
</evidence>
<feature type="transmembrane region" description="Helical" evidence="9">
    <location>
        <begin position="137"/>
        <end position="157"/>
    </location>
</feature>
<feature type="transmembrane region" description="Helical" evidence="9">
    <location>
        <begin position="538"/>
        <end position="561"/>
    </location>
</feature>
<feature type="transmembrane region" description="Helical" evidence="9">
    <location>
        <begin position="432"/>
        <end position="457"/>
    </location>
</feature>
<dbReference type="Proteomes" id="UP000050790">
    <property type="component" value="Unassembled WGS sequence"/>
</dbReference>
<evidence type="ECO:0000256" key="1">
    <source>
        <dbReference type="ARBA" id="ARBA00004141"/>
    </source>
</evidence>
<evidence type="ECO:0000313" key="13">
    <source>
        <dbReference type="WBParaSite" id="SMRG1_69640.2"/>
    </source>
</evidence>
<dbReference type="Pfam" id="PF13705">
    <property type="entry name" value="TRC8_N"/>
    <property type="match status" value="1"/>
</dbReference>
<dbReference type="GO" id="GO:0008270">
    <property type="term" value="F:zinc ion binding"/>
    <property type="evidence" value="ECO:0007669"/>
    <property type="project" value="UniProtKB-KW"/>
</dbReference>
<evidence type="ECO:0000256" key="4">
    <source>
        <dbReference type="ARBA" id="ARBA00022771"/>
    </source>
</evidence>
<dbReference type="AlphaFoldDB" id="A0AA85A8L2"/>
<dbReference type="PROSITE" id="PS50089">
    <property type="entry name" value="ZF_RING_2"/>
    <property type="match status" value="1"/>
</dbReference>
<evidence type="ECO:0000256" key="9">
    <source>
        <dbReference type="SAM" id="Phobius"/>
    </source>
</evidence>
<feature type="transmembrane region" description="Helical" evidence="9">
    <location>
        <begin position="295"/>
        <end position="316"/>
    </location>
</feature>
<evidence type="ECO:0000313" key="11">
    <source>
        <dbReference type="Proteomes" id="UP000050790"/>
    </source>
</evidence>
<dbReference type="SUPFAM" id="SSF57850">
    <property type="entry name" value="RING/U-box"/>
    <property type="match status" value="1"/>
</dbReference>
<dbReference type="GO" id="GO:0016020">
    <property type="term" value="C:membrane"/>
    <property type="evidence" value="ECO:0007669"/>
    <property type="project" value="UniProtKB-SubCell"/>
</dbReference>
<reference evidence="12 13" key="1">
    <citation type="submission" date="2023-11" db="UniProtKB">
        <authorList>
            <consortium name="WormBaseParasite"/>
        </authorList>
    </citation>
    <scope>IDENTIFICATION</scope>
</reference>
<evidence type="ECO:0000256" key="5">
    <source>
        <dbReference type="ARBA" id="ARBA00022833"/>
    </source>
</evidence>
<dbReference type="Gene3D" id="3.30.40.10">
    <property type="entry name" value="Zinc/RING finger domain, C3HC4 (zinc finger)"/>
    <property type="match status" value="1"/>
</dbReference>
<name>A0AA85A8L2_9TREM</name>
<feature type="transmembrane region" description="Helical" evidence="9">
    <location>
        <begin position="679"/>
        <end position="701"/>
    </location>
</feature>
<keyword evidence="7 9" id="KW-0472">Membrane</keyword>
<proteinExistence type="predicted"/>